<dbReference type="Proteomes" id="UP000297540">
    <property type="component" value="Unassembled WGS sequence"/>
</dbReference>
<keyword evidence="3" id="KW-1185">Reference proteome</keyword>
<dbReference type="OrthoDB" id="1273424at2"/>
<name>A0A4Y8RXH8_9SPHI</name>
<proteinExistence type="predicted"/>
<comment type="caution">
    <text evidence="2">The sequence shown here is derived from an EMBL/GenBank/DDBJ whole genome shotgun (WGS) entry which is preliminary data.</text>
</comment>
<evidence type="ECO:0000259" key="1">
    <source>
        <dbReference type="Pfam" id="PF10030"/>
    </source>
</evidence>
<dbReference type="Pfam" id="PF10030">
    <property type="entry name" value="DUF2272"/>
    <property type="match status" value="1"/>
</dbReference>
<gene>
    <name evidence="2" type="ORF">E2R66_27400</name>
</gene>
<protein>
    <submittedName>
        <fullName evidence="2">DUF2272 domain-containing protein</fullName>
    </submittedName>
</protein>
<accession>A0A4Y8RXH8</accession>
<dbReference type="InterPro" id="IPR019262">
    <property type="entry name" value="DUF2272"/>
</dbReference>
<sequence>MVGCIYFLCIKQAGATSAEFHFSGRHSEFVYFAIQNRTANHGVFRGYPFAELAPEVGDILHNNRNGNQFNYAYAAAHSQYESHTAIIIEKGNDAQGGYIVTVGGNESDSIRTKIIRLDAHGHIAQRATSPFICLIKNSK</sequence>
<feature type="domain" description="DUF2272" evidence="1">
    <location>
        <begin position="10"/>
        <end position="127"/>
    </location>
</feature>
<dbReference type="AlphaFoldDB" id="A0A4Y8RXH8"/>
<organism evidence="2 3">
    <name type="scientific">Mucilaginibacter psychrotolerans</name>
    <dbReference type="NCBI Taxonomy" id="1524096"/>
    <lineage>
        <taxon>Bacteria</taxon>
        <taxon>Pseudomonadati</taxon>
        <taxon>Bacteroidota</taxon>
        <taxon>Sphingobacteriia</taxon>
        <taxon>Sphingobacteriales</taxon>
        <taxon>Sphingobacteriaceae</taxon>
        <taxon>Mucilaginibacter</taxon>
    </lineage>
</organism>
<dbReference type="RefSeq" id="WP_133236935.1">
    <property type="nucleotide sequence ID" value="NZ_SOZE01000057.1"/>
</dbReference>
<dbReference type="EMBL" id="SOZE01000057">
    <property type="protein sequence ID" value="TFF30387.1"/>
    <property type="molecule type" value="Genomic_DNA"/>
</dbReference>
<evidence type="ECO:0000313" key="3">
    <source>
        <dbReference type="Proteomes" id="UP000297540"/>
    </source>
</evidence>
<reference evidence="2 3" key="1">
    <citation type="journal article" date="2017" name="Int. J. Syst. Evol. Microbiol.">
        <title>Mucilaginibacterpsychrotolerans sp. nov., isolated from peatlands.</title>
        <authorList>
            <person name="Deng Y."/>
            <person name="Shen L."/>
            <person name="Xu B."/>
            <person name="Liu Y."/>
            <person name="Gu Z."/>
            <person name="Liu H."/>
            <person name="Zhou Y."/>
        </authorList>
    </citation>
    <scope>NUCLEOTIDE SEQUENCE [LARGE SCALE GENOMIC DNA]</scope>
    <source>
        <strain evidence="2 3">NH7-4</strain>
    </source>
</reference>
<evidence type="ECO:0000313" key="2">
    <source>
        <dbReference type="EMBL" id="TFF30387.1"/>
    </source>
</evidence>